<protein>
    <submittedName>
        <fullName evidence="1">Uncharacterized protein</fullName>
    </submittedName>
</protein>
<dbReference type="EMBL" id="CDSF01000098">
    <property type="protein sequence ID" value="CEP00137.1"/>
    <property type="molecule type" value="Genomic_DNA"/>
</dbReference>
<sequence length="131" mass="14663">MPNKASATTETSTLFVANGIATWNWAQRRTSARRLHIRMHPEVRPRVDDVQAIVVIGGERAIGASDKVSQGTTNVTDSRFPGLTKDHAVKYGTETKSCRGIVEVRWNAKYRHYHLTRKPLNSICDTTARTT</sequence>
<keyword evidence="2" id="KW-1185">Reference proteome</keyword>
<dbReference type="Proteomes" id="UP000039324">
    <property type="component" value="Unassembled WGS sequence"/>
</dbReference>
<dbReference type="AlphaFoldDB" id="A0A0G4IY44"/>
<accession>A0A0G4IY44</accession>
<name>A0A0G4IY44_PLABS</name>
<evidence type="ECO:0000313" key="2">
    <source>
        <dbReference type="Proteomes" id="UP000039324"/>
    </source>
</evidence>
<reference evidence="1 2" key="1">
    <citation type="submission" date="2015-02" db="EMBL/GenBank/DDBJ databases">
        <authorList>
            <person name="Chooi Y.-H."/>
        </authorList>
    </citation>
    <scope>NUCLEOTIDE SEQUENCE [LARGE SCALE GENOMIC DNA]</scope>
    <source>
        <strain evidence="1">E3</strain>
    </source>
</reference>
<proteinExistence type="predicted"/>
<evidence type="ECO:0000313" key="1">
    <source>
        <dbReference type="EMBL" id="CEP00137.1"/>
    </source>
</evidence>
<gene>
    <name evidence="1" type="ORF">PBRA_007871</name>
</gene>
<organism evidence="1 2">
    <name type="scientific">Plasmodiophora brassicae</name>
    <name type="common">Clubroot disease agent</name>
    <dbReference type="NCBI Taxonomy" id="37360"/>
    <lineage>
        <taxon>Eukaryota</taxon>
        <taxon>Sar</taxon>
        <taxon>Rhizaria</taxon>
        <taxon>Endomyxa</taxon>
        <taxon>Phytomyxea</taxon>
        <taxon>Plasmodiophorida</taxon>
        <taxon>Plasmodiophoridae</taxon>
        <taxon>Plasmodiophora</taxon>
    </lineage>
</organism>